<keyword evidence="1" id="KW-0269">Exonuclease</keyword>
<keyword evidence="2" id="KW-1185">Reference proteome</keyword>
<keyword evidence="1" id="KW-0540">Nuclease</keyword>
<accession>A0A2P1MX26</accession>
<protein>
    <submittedName>
        <fullName evidence="1">5'-3' exonuclease</fullName>
    </submittedName>
</protein>
<dbReference type="Proteomes" id="UP000242358">
    <property type="component" value="Segment"/>
</dbReference>
<proteinExistence type="predicted"/>
<dbReference type="EMBL" id="MG976803">
    <property type="protein sequence ID" value="AVP40120.1"/>
    <property type="molecule type" value="Genomic_DNA"/>
</dbReference>
<sequence length="47" mass="5949">MYHIVRMEYYKKFDTEDEEKMLENARLLFVGQTPEDLFDWTWLDKSW</sequence>
<reference evidence="1 2" key="1">
    <citation type="submission" date="2018-02" db="EMBL/GenBank/DDBJ databases">
        <title>Isolation and therapeutic characterization of lytic bacteriophages against Escherichia coli.</title>
        <authorList>
            <person name="Ramesh N."/>
            <person name="Prasanth M."/>
            <person name="Tamhankar A.J."/>
            <person name="Lundborg C.S."/>
        </authorList>
    </citation>
    <scope>NUCLEOTIDE SEQUENCE [LARGE SCALE GENOMIC DNA]</scope>
</reference>
<gene>
    <name evidence="1" type="ORF">PSH2311_023</name>
</gene>
<evidence type="ECO:0000313" key="2">
    <source>
        <dbReference type="Proteomes" id="UP000242358"/>
    </source>
</evidence>
<name>A0A2P1MX26_9CAUD</name>
<organism evidence="1 2">
    <name type="scientific">Escherichia phage myPSH2311</name>
    <dbReference type="NCBI Taxonomy" id="2108113"/>
    <lineage>
        <taxon>Viruses</taxon>
        <taxon>Duplodnaviria</taxon>
        <taxon>Heunggongvirae</taxon>
        <taxon>Uroviricota</taxon>
        <taxon>Caudoviricetes</taxon>
        <taxon>Mktvariviridae</taxon>
        <taxon>Gordonclarkvirinae</taxon>
        <taxon>Kuravirus</taxon>
        <taxon>Kuravirus myPSH2311</taxon>
    </lineage>
</organism>
<evidence type="ECO:0000313" key="1">
    <source>
        <dbReference type="EMBL" id="AVP40120.1"/>
    </source>
</evidence>
<keyword evidence="1" id="KW-0378">Hydrolase</keyword>
<dbReference type="GO" id="GO:0004527">
    <property type="term" value="F:exonuclease activity"/>
    <property type="evidence" value="ECO:0007669"/>
    <property type="project" value="UniProtKB-KW"/>
</dbReference>